<evidence type="ECO:0000313" key="2">
    <source>
        <dbReference type="EMBL" id="GCD44178.1"/>
    </source>
</evidence>
<gene>
    <name evidence="2" type="ORF">GKJPGBOP_03869</name>
</gene>
<dbReference type="Proteomes" id="UP000286746">
    <property type="component" value="Unassembled WGS sequence"/>
</dbReference>
<dbReference type="AlphaFoldDB" id="A0A401W4B5"/>
<keyword evidence="3" id="KW-1185">Reference proteome</keyword>
<protein>
    <submittedName>
        <fullName evidence="2">Uncharacterized protein</fullName>
    </submittedName>
</protein>
<dbReference type="EMBL" id="BHZD01000001">
    <property type="protein sequence ID" value="GCD44178.1"/>
    <property type="molecule type" value="Genomic_DNA"/>
</dbReference>
<proteinExistence type="predicted"/>
<accession>A0A401W4B5</accession>
<dbReference type="RefSeq" id="WP_125055114.1">
    <property type="nucleotide sequence ID" value="NZ_BHZD01000001.1"/>
</dbReference>
<feature type="region of interest" description="Disordered" evidence="1">
    <location>
        <begin position="1"/>
        <end position="20"/>
    </location>
</feature>
<evidence type="ECO:0000256" key="1">
    <source>
        <dbReference type="SAM" id="MobiDB-lite"/>
    </source>
</evidence>
<sequence length="103" mass="11348">MQNGKFLSGRTAPGEGWQNYPDRNGDGVYIDVDTSAGEFADTPAYIAALTGDDRMWMTTGGNTVYAATPTGFRIYVRRVDRQPIDPEYAAKNGWHIAWIAAET</sequence>
<organism evidence="2 3">
    <name type="scientific">Streptomyces paromomycinus</name>
    <name type="common">Streptomyces rimosus subsp. paromomycinus</name>
    <dbReference type="NCBI Taxonomy" id="92743"/>
    <lineage>
        <taxon>Bacteria</taxon>
        <taxon>Bacillati</taxon>
        <taxon>Actinomycetota</taxon>
        <taxon>Actinomycetes</taxon>
        <taxon>Kitasatosporales</taxon>
        <taxon>Streptomycetaceae</taxon>
        <taxon>Streptomyces</taxon>
    </lineage>
</organism>
<reference evidence="2 3" key="1">
    <citation type="submission" date="2018-11" db="EMBL/GenBank/DDBJ databases">
        <title>Whole genome sequence of Streptomyces paromomycinus NBRC 15454(T).</title>
        <authorList>
            <person name="Komaki H."/>
            <person name="Tamura T."/>
        </authorList>
    </citation>
    <scope>NUCLEOTIDE SEQUENCE [LARGE SCALE GENOMIC DNA]</scope>
    <source>
        <strain evidence="2 3">NBRC 15454</strain>
    </source>
</reference>
<evidence type="ECO:0000313" key="3">
    <source>
        <dbReference type="Proteomes" id="UP000286746"/>
    </source>
</evidence>
<comment type="caution">
    <text evidence="2">The sequence shown here is derived from an EMBL/GenBank/DDBJ whole genome shotgun (WGS) entry which is preliminary data.</text>
</comment>
<name>A0A401W4B5_STREY</name>